<dbReference type="AlphaFoldDB" id="A0A841YU51"/>
<gene>
    <name evidence="1" type="ORF">HB850_05905</name>
</gene>
<reference evidence="1 2" key="1">
    <citation type="submission" date="2020-03" db="EMBL/GenBank/DDBJ databases">
        <title>Soil Listeria distribution.</title>
        <authorList>
            <person name="Liao J."/>
            <person name="Wiedmann M."/>
        </authorList>
    </citation>
    <scope>NUCLEOTIDE SEQUENCE [LARGE SCALE GENOMIC DNA]</scope>
    <source>
        <strain evidence="1 2">FSL L7-1614</strain>
    </source>
</reference>
<sequence>MNTQNFRREEYHASWLEKFYRIANIKDRNRELFVSWYKDNYNSKFPFWIVVEMCNFNDISKFYNNLKPKVKKRMRGCFQHDYEYIESWLHTTVLIRKYLCADREIWNEFVKRMEKTFDKYEEWIELEQIGFPSDWRSLLK</sequence>
<evidence type="ECO:0000313" key="2">
    <source>
        <dbReference type="Proteomes" id="UP000569903"/>
    </source>
</evidence>
<protein>
    <submittedName>
        <fullName evidence="1">Uncharacterized protein</fullName>
    </submittedName>
</protein>
<evidence type="ECO:0000313" key="1">
    <source>
        <dbReference type="EMBL" id="MBC1457281.1"/>
    </source>
</evidence>
<dbReference type="Proteomes" id="UP000569903">
    <property type="component" value="Unassembled WGS sequence"/>
</dbReference>
<name>A0A841YU51_9LIST</name>
<dbReference type="InterPro" id="IPR011664">
    <property type="entry name" value="Abi_system_AbiD/AbiF-like"/>
</dbReference>
<accession>A0A841YU51</accession>
<comment type="caution">
    <text evidence="1">The sequence shown here is derived from an EMBL/GenBank/DDBJ whole genome shotgun (WGS) entry which is preliminary data.</text>
</comment>
<proteinExistence type="predicted"/>
<dbReference type="EMBL" id="JAARQN010000003">
    <property type="protein sequence ID" value="MBC1457281.1"/>
    <property type="molecule type" value="Genomic_DNA"/>
</dbReference>
<dbReference type="Pfam" id="PF07751">
    <property type="entry name" value="Abi_2"/>
    <property type="match status" value="1"/>
</dbReference>
<organism evidence="1 2">
    <name type="scientific">Listeria newyorkensis</name>
    <dbReference type="NCBI Taxonomy" id="1497681"/>
    <lineage>
        <taxon>Bacteria</taxon>
        <taxon>Bacillati</taxon>
        <taxon>Bacillota</taxon>
        <taxon>Bacilli</taxon>
        <taxon>Bacillales</taxon>
        <taxon>Listeriaceae</taxon>
        <taxon>Listeria</taxon>
    </lineage>
</organism>